<protein>
    <submittedName>
        <fullName evidence="2">Uncharacterized protein</fullName>
    </submittedName>
</protein>
<organism evidence="2 3">
    <name type="scientific">Puccinia coronata f. sp. avenae</name>
    <dbReference type="NCBI Taxonomy" id="200324"/>
    <lineage>
        <taxon>Eukaryota</taxon>
        <taxon>Fungi</taxon>
        <taxon>Dikarya</taxon>
        <taxon>Basidiomycota</taxon>
        <taxon>Pucciniomycotina</taxon>
        <taxon>Pucciniomycetes</taxon>
        <taxon>Pucciniales</taxon>
        <taxon>Pucciniaceae</taxon>
        <taxon>Puccinia</taxon>
    </lineage>
</organism>
<sequence length="308" mass="33281">MEKDPKLVAQKESAYKHLKKTHAGASTAEPDDKVSEGAQAASLLADLITQLTIIHEPKPQFTGSHKLNVCVNPLQNTKYFELNMPRQVHWAKAIRSKEVGVTLKLPPKGPLVEFKKHVLRTTPSTSTSLAPNGLGASTPNKPSTAAPFSAQLAKALHFSLPGAVAGPGPNSLLAWPMQYTLAMNQFMNMFSTPIANPLFSNPTNNFNPNFNSSPILPNNTTSSMASPPHTPLEDTSTLDNLLWFAHVKTNSPEVTSGLSSLGITHWSMLKYYDIPKLLGAGIPDGPCHALVYCSKDFGCHLGLIARNQ</sequence>
<name>A0A2N5TXA5_9BASI</name>
<dbReference type="EMBL" id="PGCJ01000388">
    <property type="protein sequence ID" value="PLW30121.1"/>
    <property type="molecule type" value="Genomic_DNA"/>
</dbReference>
<comment type="caution">
    <text evidence="2">The sequence shown here is derived from an EMBL/GenBank/DDBJ whole genome shotgun (WGS) entry which is preliminary data.</text>
</comment>
<accession>A0A2N5TXA5</accession>
<evidence type="ECO:0000313" key="3">
    <source>
        <dbReference type="Proteomes" id="UP000235388"/>
    </source>
</evidence>
<dbReference type="AlphaFoldDB" id="A0A2N5TXA5"/>
<evidence type="ECO:0000313" key="2">
    <source>
        <dbReference type="EMBL" id="PLW30121.1"/>
    </source>
</evidence>
<dbReference type="OrthoDB" id="10620038at2759"/>
<evidence type="ECO:0000256" key="1">
    <source>
        <dbReference type="SAM" id="MobiDB-lite"/>
    </source>
</evidence>
<dbReference type="Proteomes" id="UP000235388">
    <property type="component" value="Unassembled WGS sequence"/>
</dbReference>
<proteinExistence type="predicted"/>
<reference evidence="2 3" key="1">
    <citation type="submission" date="2017-11" db="EMBL/GenBank/DDBJ databases">
        <title>De novo assembly and phasing of dikaryotic genomes from two isolates of Puccinia coronata f. sp. avenae, the causal agent of oat crown rust.</title>
        <authorList>
            <person name="Miller M.E."/>
            <person name="Zhang Y."/>
            <person name="Omidvar V."/>
            <person name="Sperschneider J."/>
            <person name="Schwessinger B."/>
            <person name="Raley C."/>
            <person name="Palmer J.M."/>
            <person name="Garnica D."/>
            <person name="Upadhyaya N."/>
            <person name="Rathjen J."/>
            <person name="Taylor J.M."/>
            <person name="Park R.F."/>
            <person name="Dodds P.N."/>
            <person name="Hirsch C.D."/>
            <person name="Kianian S.F."/>
            <person name="Figueroa M."/>
        </authorList>
    </citation>
    <scope>NUCLEOTIDE SEQUENCE [LARGE SCALE GENOMIC DNA]</scope>
    <source>
        <strain evidence="2">12NC29</strain>
    </source>
</reference>
<gene>
    <name evidence="2" type="ORF">PCANC_21090</name>
</gene>
<feature type="region of interest" description="Disordered" evidence="1">
    <location>
        <begin position="123"/>
        <end position="145"/>
    </location>
</feature>
<feature type="compositionally biased region" description="Polar residues" evidence="1">
    <location>
        <begin position="123"/>
        <end position="143"/>
    </location>
</feature>
<keyword evidence="3" id="KW-1185">Reference proteome</keyword>